<gene>
    <name evidence="1" type="ORF">BN134_2494</name>
</gene>
<protein>
    <submittedName>
        <fullName evidence="1">Probable lipoprotein YPO2331</fullName>
    </submittedName>
</protein>
<sequence length="55" mass="5359">MRAAMSSAGQANCAMVGGSMSVARQLDGTTTGMCALPNGKRCSEAALASGACAAY</sequence>
<keyword evidence="2" id="KW-1185">Reference proteome</keyword>
<proteinExistence type="predicted"/>
<reference evidence="2" key="1">
    <citation type="journal article" date="2012" name="PLoS ONE">
        <title>Comparative analysis of genome sequences covering the seven cronobacter species.</title>
        <authorList>
            <person name="Joseph S."/>
            <person name="Desai P."/>
            <person name="Ji Y."/>
            <person name="Cummings C.A."/>
            <person name="Shih R."/>
            <person name="Degoricija L."/>
            <person name="Rico A."/>
            <person name="Brzoska P."/>
            <person name="Hamby S.E."/>
            <person name="Masood N."/>
            <person name="Hariri S."/>
            <person name="Sonbol H."/>
            <person name="Chuzhanova N."/>
            <person name="McClelland M."/>
            <person name="Furtado M.R."/>
            <person name="Forsythe S.J."/>
        </authorList>
    </citation>
    <scope>NUCLEOTIDE SEQUENCE [LARGE SCALE GENOMIC DNA]</scope>
    <source>
        <strain evidence="2">1210</strain>
    </source>
</reference>
<organism evidence="1 2">
    <name type="scientific">Cronobacter dublinensis 1210</name>
    <dbReference type="NCBI Taxonomy" id="1208656"/>
    <lineage>
        <taxon>Bacteria</taxon>
        <taxon>Pseudomonadati</taxon>
        <taxon>Pseudomonadota</taxon>
        <taxon>Gammaproteobacteria</taxon>
        <taxon>Enterobacterales</taxon>
        <taxon>Enterobacteriaceae</taxon>
        <taxon>Cronobacter</taxon>
    </lineage>
</organism>
<evidence type="ECO:0000313" key="2">
    <source>
        <dbReference type="Proteomes" id="UP000009342"/>
    </source>
</evidence>
<comment type="caution">
    <text evidence="1">The sequence shown here is derived from an EMBL/GenBank/DDBJ whole genome shotgun (WGS) entry which is preliminary data.</text>
</comment>
<evidence type="ECO:0000313" key="1">
    <source>
        <dbReference type="EMBL" id="CCJ81736.1"/>
    </source>
</evidence>
<accession>A0ABM9Q8E4</accession>
<dbReference type="EMBL" id="CAKZ01000115">
    <property type="protein sequence ID" value="CCJ81736.1"/>
    <property type="molecule type" value="Genomic_DNA"/>
</dbReference>
<dbReference type="Pfam" id="PF03891">
    <property type="entry name" value="DUF333"/>
    <property type="match status" value="1"/>
</dbReference>
<name>A0ABM9Q8E4_9ENTR</name>
<dbReference type="InterPro" id="IPR005590">
    <property type="entry name" value="DUF333"/>
</dbReference>
<keyword evidence="1" id="KW-0449">Lipoprotein</keyword>
<dbReference type="Proteomes" id="UP000009342">
    <property type="component" value="Unassembled WGS sequence"/>
</dbReference>